<keyword evidence="2 4" id="KW-0863">Zinc-finger</keyword>
<proteinExistence type="predicted"/>
<accession>A0A9D5D010</accession>
<dbReference type="PANTHER" id="PTHR46537:SF3">
    <property type="entry name" value="E3 UBIQUITIN-PROTEIN LIGASE RING1A"/>
    <property type="match status" value="1"/>
</dbReference>
<dbReference type="CDD" id="cd16531">
    <property type="entry name" value="RING-HC_RING1-like"/>
    <property type="match status" value="1"/>
</dbReference>
<protein>
    <recommendedName>
        <fullName evidence="6">RING-type domain-containing protein</fullName>
    </recommendedName>
</protein>
<dbReference type="Proteomes" id="UP001085076">
    <property type="component" value="Miscellaneous, Linkage group lg02"/>
</dbReference>
<keyword evidence="8" id="KW-1185">Reference proteome</keyword>
<evidence type="ECO:0000313" key="8">
    <source>
        <dbReference type="Proteomes" id="UP001085076"/>
    </source>
</evidence>
<comment type="caution">
    <text evidence="7">The sequence shown here is derived from an EMBL/GenBank/DDBJ whole genome shotgun (WGS) entry which is preliminary data.</text>
</comment>
<evidence type="ECO:0000256" key="2">
    <source>
        <dbReference type="ARBA" id="ARBA00022771"/>
    </source>
</evidence>
<reference evidence="7" key="1">
    <citation type="submission" date="2021-03" db="EMBL/GenBank/DDBJ databases">
        <authorList>
            <person name="Li Z."/>
            <person name="Yang C."/>
        </authorList>
    </citation>
    <scope>NUCLEOTIDE SEQUENCE</scope>
    <source>
        <strain evidence="7">Dzin_1.0</strain>
        <tissue evidence="7">Leaf</tissue>
    </source>
</reference>
<dbReference type="Pfam" id="PF13923">
    <property type="entry name" value="zf-C3HC4_2"/>
    <property type="match status" value="1"/>
</dbReference>
<dbReference type="SMART" id="SM00184">
    <property type="entry name" value="RING"/>
    <property type="match status" value="1"/>
</dbReference>
<dbReference type="EMBL" id="JAGGNH010000002">
    <property type="protein sequence ID" value="KAJ0983000.1"/>
    <property type="molecule type" value="Genomic_DNA"/>
</dbReference>
<evidence type="ECO:0000313" key="7">
    <source>
        <dbReference type="EMBL" id="KAJ0983000.1"/>
    </source>
</evidence>
<keyword evidence="3" id="KW-0862">Zinc</keyword>
<evidence type="ECO:0000259" key="6">
    <source>
        <dbReference type="PROSITE" id="PS50089"/>
    </source>
</evidence>
<feature type="domain" description="RING-type" evidence="6">
    <location>
        <begin position="80"/>
        <end position="120"/>
    </location>
</feature>
<feature type="compositionally biased region" description="Polar residues" evidence="5">
    <location>
        <begin position="263"/>
        <end position="277"/>
    </location>
</feature>
<dbReference type="InterPro" id="IPR044592">
    <property type="entry name" value="RING1A/B"/>
</dbReference>
<evidence type="ECO:0000256" key="3">
    <source>
        <dbReference type="ARBA" id="ARBA00022833"/>
    </source>
</evidence>
<organism evidence="7 8">
    <name type="scientific">Dioscorea zingiberensis</name>
    <dbReference type="NCBI Taxonomy" id="325984"/>
    <lineage>
        <taxon>Eukaryota</taxon>
        <taxon>Viridiplantae</taxon>
        <taxon>Streptophyta</taxon>
        <taxon>Embryophyta</taxon>
        <taxon>Tracheophyta</taxon>
        <taxon>Spermatophyta</taxon>
        <taxon>Magnoliopsida</taxon>
        <taxon>Liliopsida</taxon>
        <taxon>Dioscoreales</taxon>
        <taxon>Dioscoreaceae</taxon>
        <taxon>Dioscorea</taxon>
    </lineage>
</organism>
<dbReference type="PANTHER" id="PTHR46537">
    <property type="entry name" value="OS11G0578200 PROTEIN"/>
    <property type="match status" value="1"/>
</dbReference>
<feature type="region of interest" description="Disordered" evidence="5">
    <location>
        <begin position="407"/>
        <end position="430"/>
    </location>
</feature>
<dbReference type="AlphaFoldDB" id="A0A9D5D010"/>
<evidence type="ECO:0000256" key="4">
    <source>
        <dbReference type="PROSITE-ProRule" id="PRU00175"/>
    </source>
</evidence>
<dbReference type="OrthoDB" id="337575at2759"/>
<reference evidence="7" key="2">
    <citation type="journal article" date="2022" name="Hortic Res">
        <title>The genome of Dioscorea zingiberensis sheds light on the biosynthesis, origin and evolution of the medicinally important diosgenin saponins.</title>
        <authorList>
            <person name="Li Y."/>
            <person name="Tan C."/>
            <person name="Li Z."/>
            <person name="Guo J."/>
            <person name="Li S."/>
            <person name="Chen X."/>
            <person name="Wang C."/>
            <person name="Dai X."/>
            <person name="Yang H."/>
            <person name="Song W."/>
            <person name="Hou L."/>
            <person name="Xu J."/>
            <person name="Tong Z."/>
            <person name="Xu A."/>
            <person name="Yuan X."/>
            <person name="Wang W."/>
            <person name="Yang Q."/>
            <person name="Chen L."/>
            <person name="Sun Z."/>
            <person name="Wang K."/>
            <person name="Pan B."/>
            <person name="Chen J."/>
            <person name="Bao Y."/>
            <person name="Liu F."/>
            <person name="Qi X."/>
            <person name="Gang D.R."/>
            <person name="Wen J."/>
            <person name="Li J."/>
        </authorList>
    </citation>
    <scope>NUCLEOTIDE SEQUENCE</scope>
    <source>
        <strain evidence="7">Dzin_1.0</strain>
    </source>
</reference>
<dbReference type="InterPro" id="IPR001841">
    <property type="entry name" value="Znf_RING"/>
</dbReference>
<feature type="compositionally biased region" description="Basic and acidic residues" evidence="5">
    <location>
        <begin position="239"/>
        <end position="255"/>
    </location>
</feature>
<evidence type="ECO:0000256" key="5">
    <source>
        <dbReference type="SAM" id="MobiDB-lite"/>
    </source>
</evidence>
<dbReference type="PROSITE" id="PS00518">
    <property type="entry name" value="ZF_RING_1"/>
    <property type="match status" value="1"/>
</dbReference>
<sequence>MPAHKRPHQADAADDLQPQTQQPRNDALADAEPPRDQAMETPAVNEESDGEGGSASSRGEAGNEEYIIVKVSEVRKEVQCPICLGIIRKTRTVMECLHRFCRECIDKSMRLGNNECPACRTHCASRRSLRDDPNYDNLIAALYPNIDKYEEEETAFHEEEMNRNKRIQASIAETFRRQSEALGKKRSSTKATPAVFTRRSNHRNAHGQNSYLRGRGRSSRNISFAGSDDDEEDVNGNDGGKDSSSAEDHSPDPRSKRCKRWTASRSSPARTSVNTDVGSEDNDDPEGSRIINLHTSPLRAGSREILVWGKNGARSQNRHGNASGSNGRFVKGGRMAKMVEYLRNLDEKDNEFDLHLTLLPMDESLVPHLERPFVCCRPTLSIRHLCHFIALQISAQAEEVEISVKKPQDGGSLGMQPGTSEDKSQSDPSEQFQVLEAQETLAGLHASFSSHHGDLVLAYRLRMQS</sequence>
<dbReference type="InterPro" id="IPR017907">
    <property type="entry name" value="Znf_RING_CS"/>
</dbReference>
<evidence type="ECO:0000256" key="1">
    <source>
        <dbReference type="ARBA" id="ARBA00022723"/>
    </source>
</evidence>
<dbReference type="Gene3D" id="3.30.40.10">
    <property type="entry name" value="Zinc/RING finger domain, C3HC4 (zinc finger)"/>
    <property type="match status" value="1"/>
</dbReference>
<dbReference type="GO" id="GO:0008270">
    <property type="term" value="F:zinc ion binding"/>
    <property type="evidence" value="ECO:0007669"/>
    <property type="project" value="UniProtKB-KW"/>
</dbReference>
<dbReference type="PROSITE" id="PS50089">
    <property type="entry name" value="ZF_RING_2"/>
    <property type="match status" value="1"/>
</dbReference>
<dbReference type="InterPro" id="IPR013083">
    <property type="entry name" value="Znf_RING/FYVE/PHD"/>
</dbReference>
<name>A0A9D5D010_9LILI</name>
<feature type="region of interest" description="Disordered" evidence="5">
    <location>
        <begin position="178"/>
        <end position="293"/>
    </location>
</feature>
<feature type="region of interest" description="Disordered" evidence="5">
    <location>
        <begin position="1"/>
        <end position="60"/>
    </location>
</feature>
<gene>
    <name evidence="7" type="ORF">J5N97_011255</name>
</gene>
<keyword evidence="1" id="KW-0479">Metal-binding</keyword>
<dbReference type="SUPFAM" id="SSF57850">
    <property type="entry name" value="RING/U-box"/>
    <property type="match status" value="1"/>
</dbReference>